<keyword evidence="3" id="KW-1185">Reference proteome</keyword>
<gene>
    <name evidence="2" type="ORF">NQ318_016076</name>
</gene>
<comment type="caution">
    <text evidence="2">The sequence shown here is derived from an EMBL/GenBank/DDBJ whole genome shotgun (WGS) entry which is preliminary data.</text>
</comment>
<reference evidence="2" key="1">
    <citation type="journal article" date="2023" name="Insect Mol. Biol.">
        <title>Genome sequencing provides insights into the evolution of gene families encoding plant cell wall-degrading enzymes in longhorned beetles.</title>
        <authorList>
            <person name="Shin N.R."/>
            <person name="Okamura Y."/>
            <person name="Kirsch R."/>
            <person name="Pauchet Y."/>
        </authorList>
    </citation>
    <scope>NUCLEOTIDE SEQUENCE</scope>
    <source>
        <strain evidence="2">AMC_N1</strain>
    </source>
</reference>
<proteinExistence type="predicted"/>
<organism evidence="2 3">
    <name type="scientific">Aromia moschata</name>
    <dbReference type="NCBI Taxonomy" id="1265417"/>
    <lineage>
        <taxon>Eukaryota</taxon>
        <taxon>Metazoa</taxon>
        <taxon>Ecdysozoa</taxon>
        <taxon>Arthropoda</taxon>
        <taxon>Hexapoda</taxon>
        <taxon>Insecta</taxon>
        <taxon>Pterygota</taxon>
        <taxon>Neoptera</taxon>
        <taxon>Endopterygota</taxon>
        <taxon>Coleoptera</taxon>
        <taxon>Polyphaga</taxon>
        <taxon>Cucujiformia</taxon>
        <taxon>Chrysomeloidea</taxon>
        <taxon>Cerambycidae</taxon>
        <taxon>Cerambycinae</taxon>
        <taxon>Callichromatini</taxon>
        <taxon>Aromia</taxon>
    </lineage>
</organism>
<name>A0AAV8XS02_9CUCU</name>
<dbReference type="Proteomes" id="UP001162162">
    <property type="component" value="Unassembled WGS sequence"/>
</dbReference>
<dbReference type="Pfam" id="PF24542">
    <property type="entry name" value="Ig_TPPC8_C"/>
    <property type="match status" value="1"/>
</dbReference>
<dbReference type="AlphaFoldDB" id="A0AAV8XS02"/>
<feature type="domain" description="TPPC8 C-terminal Ig-like" evidence="1">
    <location>
        <begin position="2"/>
        <end position="75"/>
    </location>
</feature>
<protein>
    <recommendedName>
        <fullName evidence="1">TPPC8 C-terminal Ig-like domain-containing protein</fullName>
    </recommendedName>
</protein>
<evidence type="ECO:0000313" key="3">
    <source>
        <dbReference type="Proteomes" id="UP001162162"/>
    </source>
</evidence>
<evidence type="ECO:0000259" key="1">
    <source>
        <dbReference type="Pfam" id="PF24542"/>
    </source>
</evidence>
<sequence>MDLSVAVNTTESSVPATSINKSNLFYTYASNHFSWLGSSKIIKTLKPLTTDTVQLAVVLTGPGTYNLGAHIQILCSRSNQSESFVPQSCQIHSALIVIDITS</sequence>
<evidence type="ECO:0000313" key="2">
    <source>
        <dbReference type="EMBL" id="KAJ8941444.1"/>
    </source>
</evidence>
<accession>A0AAV8XS02</accession>
<dbReference type="InterPro" id="IPR057651">
    <property type="entry name" value="Ig_TPPC8_C"/>
</dbReference>
<dbReference type="EMBL" id="JAPWTK010000373">
    <property type="protein sequence ID" value="KAJ8941444.1"/>
    <property type="molecule type" value="Genomic_DNA"/>
</dbReference>